<dbReference type="PROSITE" id="PS50240">
    <property type="entry name" value="TRYPSIN_DOM"/>
    <property type="match status" value="1"/>
</dbReference>
<feature type="compositionally biased region" description="Low complexity" evidence="8">
    <location>
        <begin position="217"/>
        <end position="230"/>
    </location>
</feature>
<feature type="region of interest" description="Disordered" evidence="8">
    <location>
        <begin position="190"/>
        <end position="238"/>
    </location>
</feature>
<sequence length="238" mass="24907">MFASLGSEFSSGSGSKSAEQIKVVEGYRHPLYNNDNHLYDIGLLKLETTSTQKTASLCATDGSDNRVGTMATALGWGLTEDRKSSLTLKEVDVRIISNAECNKGYRSRITEGMICAGNGNGKDSCSGDSGGPLLANDVLVGVVSWGGKCGARAGVCTRLTYVMDVIDDILKGATGTDSILSENLSKTELLSKINRPRRPTSNDTPASDAVSLNPGLGSTSSSTGSAAISGWQSSRKQL</sequence>
<dbReference type="InterPro" id="IPR009003">
    <property type="entry name" value="Peptidase_S1_PA"/>
</dbReference>
<comment type="similarity">
    <text evidence="2">Belongs to the peptidase S1 family.</text>
</comment>
<feature type="domain" description="Peptidase S1" evidence="9">
    <location>
        <begin position="1"/>
        <end position="171"/>
    </location>
</feature>
<dbReference type="EMBL" id="JAACNO010001405">
    <property type="protein sequence ID" value="KAF4141114.1"/>
    <property type="molecule type" value="Genomic_DNA"/>
</dbReference>
<accession>A0A8S9UPY3</accession>
<evidence type="ECO:0000313" key="11">
    <source>
        <dbReference type="Proteomes" id="UP000704712"/>
    </source>
</evidence>
<dbReference type="InterPro" id="IPR033116">
    <property type="entry name" value="TRYPSIN_SER"/>
</dbReference>
<evidence type="ECO:0000256" key="8">
    <source>
        <dbReference type="SAM" id="MobiDB-lite"/>
    </source>
</evidence>
<dbReference type="Gene3D" id="2.40.10.10">
    <property type="entry name" value="Trypsin-like serine proteases"/>
    <property type="match status" value="1"/>
</dbReference>
<dbReference type="FunFam" id="2.40.10.10:FF:000002">
    <property type="entry name" value="Transmembrane protease serine"/>
    <property type="match status" value="1"/>
</dbReference>
<evidence type="ECO:0000256" key="4">
    <source>
        <dbReference type="ARBA" id="ARBA00022729"/>
    </source>
</evidence>
<dbReference type="Pfam" id="PF00089">
    <property type="entry name" value="Trypsin"/>
    <property type="match status" value="1"/>
</dbReference>
<dbReference type="CDD" id="cd00190">
    <property type="entry name" value="Tryp_SPc"/>
    <property type="match status" value="1"/>
</dbReference>
<dbReference type="SUPFAM" id="SSF50494">
    <property type="entry name" value="Trypsin-like serine proteases"/>
    <property type="match status" value="1"/>
</dbReference>
<evidence type="ECO:0000256" key="7">
    <source>
        <dbReference type="ARBA" id="ARBA00023180"/>
    </source>
</evidence>
<dbReference type="GO" id="GO:0005576">
    <property type="term" value="C:extracellular region"/>
    <property type="evidence" value="ECO:0007669"/>
    <property type="project" value="UniProtKB-SubCell"/>
</dbReference>
<dbReference type="PROSITE" id="PS00135">
    <property type="entry name" value="TRYPSIN_SER"/>
    <property type="match status" value="1"/>
</dbReference>
<keyword evidence="6" id="KW-1015">Disulfide bond</keyword>
<organism evidence="10 11">
    <name type="scientific">Phytophthora infestans</name>
    <name type="common">Potato late blight agent</name>
    <name type="synonym">Botrytis infestans</name>
    <dbReference type="NCBI Taxonomy" id="4787"/>
    <lineage>
        <taxon>Eukaryota</taxon>
        <taxon>Sar</taxon>
        <taxon>Stramenopiles</taxon>
        <taxon>Oomycota</taxon>
        <taxon>Peronosporomycetes</taxon>
        <taxon>Peronosporales</taxon>
        <taxon>Peronosporaceae</taxon>
        <taxon>Phytophthora</taxon>
    </lineage>
</organism>
<proteinExistence type="inferred from homology"/>
<keyword evidence="7" id="KW-0325">Glycoprotein</keyword>
<keyword evidence="4" id="KW-0732">Signal</keyword>
<gene>
    <name evidence="10" type="ORF">GN958_ATG09962</name>
</gene>
<protein>
    <submittedName>
        <fullName evidence="10">Trypsin</fullName>
    </submittedName>
</protein>
<comment type="caution">
    <text evidence="10">The sequence shown here is derived from an EMBL/GenBank/DDBJ whole genome shotgun (WGS) entry which is preliminary data.</text>
</comment>
<dbReference type="InterPro" id="IPR001254">
    <property type="entry name" value="Trypsin_dom"/>
</dbReference>
<evidence type="ECO:0000256" key="5">
    <source>
        <dbReference type="ARBA" id="ARBA00023026"/>
    </source>
</evidence>
<dbReference type="InterPro" id="IPR043504">
    <property type="entry name" value="Peptidase_S1_PA_chymotrypsin"/>
</dbReference>
<evidence type="ECO:0000313" key="10">
    <source>
        <dbReference type="EMBL" id="KAF4141114.1"/>
    </source>
</evidence>
<dbReference type="PANTHER" id="PTHR24276:SF98">
    <property type="entry name" value="FI18310P1-RELATED"/>
    <property type="match status" value="1"/>
</dbReference>
<comment type="subcellular location">
    <subcellularLocation>
        <location evidence="1">Secreted</location>
    </subcellularLocation>
</comment>
<dbReference type="SMART" id="SM00020">
    <property type="entry name" value="Tryp_SPc"/>
    <property type="match status" value="1"/>
</dbReference>
<evidence type="ECO:0000256" key="2">
    <source>
        <dbReference type="ARBA" id="ARBA00007664"/>
    </source>
</evidence>
<keyword evidence="5" id="KW-0843">Virulence</keyword>
<evidence type="ECO:0000256" key="6">
    <source>
        <dbReference type="ARBA" id="ARBA00023157"/>
    </source>
</evidence>
<evidence type="ECO:0000259" key="9">
    <source>
        <dbReference type="PROSITE" id="PS50240"/>
    </source>
</evidence>
<dbReference type="GO" id="GO:0004252">
    <property type="term" value="F:serine-type endopeptidase activity"/>
    <property type="evidence" value="ECO:0007669"/>
    <property type="project" value="InterPro"/>
</dbReference>
<evidence type="ECO:0000256" key="3">
    <source>
        <dbReference type="ARBA" id="ARBA00022525"/>
    </source>
</evidence>
<evidence type="ECO:0000256" key="1">
    <source>
        <dbReference type="ARBA" id="ARBA00004613"/>
    </source>
</evidence>
<reference evidence="10" key="1">
    <citation type="submission" date="2020-03" db="EMBL/GenBank/DDBJ databases">
        <title>Hybrid Assembly of Korean Phytophthora infestans isolates.</title>
        <authorList>
            <person name="Prokchorchik M."/>
            <person name="Lee Y."/>
            <person name="Seo J."/>
            <person name="Cho J.-H."/>
            <person name="Park Y.-E."/>
            <person name="Jang D.-C."/>
            <person name="Im J.-S."/>
            <person name="Choi J.-G."/>
            <person name="Park H.-J."/>
            <person name="Lee G.-B."/>
            <person name="Lee Y.-G."/>
            <person name="Hong S.-Y."/>
            <person name="Cho K."/>
            <person name="Sohn K.H."/>
        </authorList>
    </citation>
    <scope>NUCLEOTIDE SEQUENCE</scope>
    <source>
        <strain evidence="10">KR_2_A2</strain>
    </source>
</reference>
<dbReference type="PANTHER" id="PTHR24276">
    <property type="entry name" value="POLYSERASE-RELATED"/>
    <property type="match status" value="1"/>
</dbReference>
<dbReference type="InterPro" id="IPR001314">
    <property type="entry name" value="Peptidase_S1A"/>
</dbReference>
<dbReference type="InterPro" id="IPR050430">
    <property type="entry name" value="Peptidase_S1"/>
</dbReference>
<dbReference type="Proteomes" id="UP000704712">
    <property type="component" value="Unassembled WGS sequence"/>
</dbReference>
<dbReference type="GO" id="GO:0006508">
    <property type="term" value="P:proteolysis"/>
    <property type="evidence" value="ECO:0007669"/>
    <property type="project" value="InterPro"/>
</dbReference>
<keyword evidence="3" id="KW-0964">Secreted</keyword>
<dbReference type="PRINTS" id="PR00722">
    <property type="entry name" value="CHYMOTRYPSIN"/>
</dbReference>
<dbReference type="AlphaFoldDB" id="A0A8S9UPY3"/>
<name>A0A8S9UPY3_PHYIN</name>